<dbReference type="InterPro" id="IPR002401">
    <property type="entry name" value="Cyt_P450_E_grp-I"/>
</dbReference>
<keyword evidence="6 8" id="KW-0408">Iron</keyword>
<dbReference type="CDD" id="cd11062">
    <property type="entry name" value="CYP58-like"/>
    <property type="match status" value="1"/>
</dbReference>
<keyword evidence="11" id="KW-1185">Reference proteome</keyword>
<proteinExistence type="inferred from homology"/>
<keyword evidence="7 9" id="KW-0503">Monooxygenase</keyword>
<evidence type="ECO:0000313" key="10">
    <source>
        <dbReference type="EMBL" id="RAL15190.1"/>
    </source>
</evidence>
<dbReference type="PROSITE" id="PS00086">
    <property type="entry name" value="CYTOCHROME_P450"/>
    <property type="match status" value="1"/>
</dbReference>
<comment type="similarity">
    <text evidence="2 9">Belongs to the cytochrome P450 family.</text>
</comment>
<dbReference type="OrthoDB" id="3945418at2759"/>
<dbReference type="STRING" id="1450537.A0A395I528"/>
<feature type="binding site" description="axial binding residue" evidence="8">
    <location>
        <position position="459"/>
    </location>
    <ligand>
        <name>heme</name>
        <dbReference type="ChEBI" id="CHEBI:30413"/>
    </ligand>
    <ligandPart>
        <name>Fe</name>
        <dbReference type="ChEBI" id="CHEBI:18248"/>
    </ligandPart>
</feature>
<dbReference type="SUPFAM" id="SSF48264">
    <property type="entry name" value="Cytochrome P450"/>
    <property type="match status" value="1"/>
</dbReference>
<gene>
    <name evidence="10" type="ORF">BO97DRAFT_385458</name>
</gene>
<evidence type="ECO:0000256" key="3">
    <source>
        <dbReference type="ARBA" id="ARBA00022617"/>
    </source>
</evidence>
<accession>A0A395I528</accession>
<evidence type="ECO:0000256" key="4">
    <source>
        <dbReference type="ARBA" id="ARBA00022723"/>
    </source>
</evidence>
<evidence type="ECO:0000256" key="8">
    <source>
        <dbReference type="PIRSR" id="PIRSR602401-1"/>
    </source>
</evidence>
<dbReference type="Gene3D" id="1.10.630.10">
    <property type="entry name" value="Cytochrome P450"/>
    <property type="match status" value="1"/>
</dbReference>
<dbReference type="GO" id="GO:0016705">
    <property type="term" value="F:oxidoreductase activity, acting on paired donors, with incorporation or reduction of molecular oxygen"/>
    <property type="evidence" value="ECO:0007669"/>
    <property type="project" value="InterPro"/>
</dbReference>
<evidence type="ECO:0000256" key="6">
    <source>
        <dbReference type="ARBA" id="ARBA00023004"/>
    </source>
</evidence>
<dbReference type="PANTHER" id="PTHR24305">
    <property type="entry name" value="CYTOCHROME P450"/>
    <property type="match status" value="1"/>
</dbReference>
<keyword evidence="3 8" id="KW-0349">Heme</keyword>
<dbReference type="InterPro" id="IPR017972">
    <property type="entry name" value="Cyt_P450_CS"/>
</dbReference>
<protein>
    <submittedName>
        <fullName evidence="10">Elymoclavine monooxygenase</fullName>
    </submittedName>
</protein>
<keyword evidence="5 9" id="KW-0560">Oxidoreductase</keyword>
<evidence type="ECO:0000256" key="1">
    <source>
        <dbReference type="ARBA" id="ARBA00001971"/>
    </source>
</evidence>
<evidence type="ECO:0000256" key="2">
    <source>
        <dbReference type="ARBA" id="ARBA00010617"/>
    </source>
</evidence>
<dbReference type="VEuPathDB" id="FungiDB:BO97DRAFT_385458"/>
<dbReference type="Pfam" id="PF00067">
    <property type="entry name" value="p450"/>
    <property type="match status" value="1"/>
</dbReference>
<dbReference type="PRINTS" id="PR00463">
    <property type="entry name" value="EP450I"/>
</dbReference>
<dbReference type="PRINTS" id="PR00385">
    <property type="entry name" value="P450"/>
</dbReference>
<reference evidence="10 11" key="1">
    <citation type="submission" date="2018-02" db="EMBL/GenBank/DDBJ databases">
        <title>The genomes of Aspergillus section Nigri reveals drivers in fungal speciation.</title>
        <authorList>
            <consortium name="DOE Joint Genome Institute"/>
            <person name="Vesth T.C."/>
            <person name="Nybo J."/>
            <person name="Theobald S."/>
            <person name="Brandl J."/>
            <person name="Frisvad J.C."/>
            <person name="Nielsen K.F."/>
            <person name="Lyhne E.K."/>
            <person name="Kogle M.E."/>
            <person name="Kuo A."/>
            <person name="Riley R."/>
            <person name="Clum A."/>
            <person name="Nolan M."/>
            <person name="Lipzen A."/>
            <person name="Salamov A."/>
            <person name="Henrissat B."/>
            <person name="Wiebenga A."/>
            <person name="De vries R.P."/>
            <person name="Grigoriev I.V."/>
            <person name="Mortensen U.H."/>
            <person name="Andersen M.R."/>
            <person name="Baker S.E."/>
        </authorList>
    </citation>
    <scope>NUCLEOTIDE SEQUENCE [LARGE SCALE GENOMIC DNA]</scope>
    <source>
        <strain evidence="10 11">CBS 101889</strain>
    </source>
</reference>
<dbReference type="InterPro" id="IPR001128">
    <property type="entry name" value="Cyt_P450"/>
</dbReference>
<comment type="cofactor">
    <cofactor evidence="1 8">
        <name>heme</name>
        <dbReference type="ChEBI" id="CHEBI:30413"/>
    </cofactor>
</comment>
<dbReference type="GeneID" id="37197766"/>
<keyword evidence="4 8" id="KW-0479">Metal-binding</keyword>
<dbReference type="InterPro" id="IPR036396">
    <property type="entry name" value="Cyt_P450_sf"/>
</dbReference>
<evidence type="ECO:0000313" key="11">
    <source>
        <dbReference type="Proteomes" id="UP000248961"/>
    </source>
</evidence>
<sequence length="516" mass="58166">MSQLLMSLREGSSISSWYCDALIEKPFVAGFLHLLVLALSTIVLRRLYFHPLARVPGPRLAALTDLYAFYFNFLQGDGYSKQFEGFHAKYNSSIIRIGPNHVHINDPAFFEEVFCVGSKWAKDSSFYRHFGGLDSMIDPQDYRIYRSHIAPLYSARSADELAPSVLKELQFSATKLRRHLSTKEPVNVLQIFRTLSADIVLRILFSHDVNLFDCETYHPFLEALDTVMTKTWLILTYPSVAGFLSLVPGSGYRAFASAFKTFTKYCEEWAATDVRMAKSSQVASQRDSHMKRYAQIDPSDTKKTRAVLHPLEDIFNFIAGGSDTTAYTTACAVHYLLASPTALAKLQAELDAAAPFIRDNFDHNKIASLPYLGAVVKEALRLSSPVPGCLPRLVPEPGTRYGSIFLPPGTAVSVSLLSIQQNARIFPEPQKFLPDRWLGDEAETTRKWNVAFSRGPRQCIGVNIAYLELHACLAYLFSHFQFALCNPTKTELEWVDRFVAHSTRDVMVRVTEDRWA</sequence>
<dbReference type="Proteomes" id="UP000248961">
    <property type="component" value="Unassembled WGS sequence"/>
</dbReference>
<evidence type="ECO:0000256" key="5">
    <source>
        <dbReference type="ARBA" id="ARBA00023002"/>
    </source>
</evidence>
<name>A0A395I528_ASPHC</name>
<dbReference type="AlphaFoldDB" id="A0A395I528"/>
<dbReference type="GO" id="GO:0005506">
    <property type="term" value="F:iron ion binding"/>
    <property type="evidence" value="ECO:0007669"/>
    <property type="project" value="InterPro"/>
</dbReference>
<dbReference type="RefSeq" id="XP_025554344.1">
    <property type="nucleotide sequence ID" value="XM_025693477.1"/>
</dbReference>
<evidence type="ECO:0000256" key="7">
    <source>
        <dbReference type="ARBA" id="ARBA00023033"/>
    </source>
</evidence>
<organism evidence="10 11">
    <name type="scientific">Aspergillus homomorphus (strain CBS 101889)</name>
    <dbReference type="NCBI Taxonomy" id="1450537"/>
    <lineage>
        <taxon>Eukaryota</taxon>
        <taxon>Fungi</taxon>
        <taxon>Dikarya</taxon>
        <taxon>Ascomycota</taxon>
        <taxon>Pezizomycotina</taxon>
        <taxon>Eurotiomycetes</taxon>
        <taxon>Eurotiomycetidae</taxon>
        <taxon>Eurotiales</taxon>
        <taxon>Aspergillaceae</taxon>
        <taxon>Aspergillus</taxon>
        <taxon>Aspergillus subgen. Circumdati</taxon>
    </lineage>
</organism>
<dbReference type="GO" id="GO:0004497">
    <property type="term" value="F:monooxygenase activity"/>
    <property type="evidence" value="ECO:0007669"/>
    <property type="project" value="UniProtKB-KW"/>
</dbReference>
<evidence type="ECO:0000256" key="9">
    <source>
        <dbReference type="RuleBase" id="RU000461"/>
    </source>
</evidence>
<dbReference type="InterPro" id="IPR050121">
    <property type="entry name" value="Cytochrome_P450_monoxygenase"/>
</dbReference>
<dbReference type="GO" id="GO:0020037">
    <property type="term" value="F:heme binding"/>
    <property type="evidence" value="ECO:0007669"/>
    <property type="project" value="InterPro"/>
</dbReference>
<dbReference type="PANTHER" id="PTHR24305:SF210">
    <property type="entry name" value="CYTOCHROME P450 MONOOXYGENASE ASQL-RELATED"/>
    <property type="match status" value="1"/>
</dbReference>
<dbReference type="EMBL" id="KZ824272">
    <property type="protein sequence ID" value="RAL15190.1"/>
    <property type="molecule type" value="Genomic_DNA"/>
</dbReference>